<keyword evidence="1" id="KW-0472">Membrane</keyword>
<keyword evidence="1" id="KW-0812">Transmembrane</keyword>
<proteinExistence type="predicted"/>
<organism evidence="2 3">
    <name type="scientific">Thalassiosira oceanica</name>
    <name type="common">Marine diatom</name>
    <dbReference type="NCBI Taxonomy" id="159749"/>
    <lineage>
        <taxon>Eukaryota</taxon>
        <taxon>Sar</taxon>
        <taxon>Stramenopiles</taxon>
        <taxon>Ochrophyta</taxon>
        <taxon>Bacillariophyta</taxon>
        <taxon>Coscinodiscophyceae</taxon>
        <taxon>Thalassiosirophycidae</taxon>
        <taxon>Thalassiosirales</taxon>
        <taxon>Thalassiosiraceae</taxon>
        <taxon>Thalassiosira</taxon>
    </lineage>
</organism>
<evidence type="ECO:0000256" key="1">
    <source>
        <dbReference type="SAM" id="Phobius"/>
    </source>
</evidence>
<dbReference type="EMBL" id="AGNL01020578">
    <property type="protein sequence ID" value="EJK60920.1"/>
    <property type="molecule type" value="Genomic_DNA"/>
</dbReference>
<accession>K0S6L3</accession>
<dbReference type="Proteomes" id="UP000266841">
    <property type="component" value="Unassembled WGS sequence"/>
</dbReference>
<dbReference type="AlphaFoldDB" id="K0S6L3"/>
<keyword evidence="3" id="KW-1185">Reference proteome</keyword>
<sequence>MSLNKEGYRQSRAKCWLAFALSLAYAIIAIFRFDSSTLPPPPPPPRVAKGDAASHGRKRRATFVPFPHRALPSGEGAQCRWVAGEMARPEFDAIQNASYAEGMCRYNDSSSPPLHVFSTAEAIECLSPTAQGLNVSVVISGDSYTRQLFVGLADVLLGRPSNEEIRNQTFRLETVEQSNDELASRHRNDPSFPNVQFPTECFWICYGSGPPTNPFSVKCSRCINEFTRRSDHSVAVVGAGVHVLGAAKKRLDVNFKPEEAVEGDVAMKAVDMAVGDIESFLGLAHHTTYVSMCSYQTEKVPLPYRNATHNSAAGVVYEGLLPFLAPRNESHPFIDVVSAYEGLSHGQLLVRWWASYTNIASNHIAFGPFRWNNAIHNDFPVTRPNELDRLLSSNACASRVSCRTKTLINLFIY</sequence>
<evidence type="ECO:0000313" key="3">
    <source>
        <dbReference type="Proteomes" id="UP000266841"/>
    </source>
</evidence>
<feature type="transmembrane region" description="Helical" evidence="1">
    <location>
        <begin position="15"/>
        <end position="33"/>
    </location>
</feature>
<protein>
    <submittedName>
        <fullName evidence="2">Uncharacterized protein</fullName>
    </submittedName>
</protein>
<keyword evidence="1" id="KW-1133">Transmembrane helix</keyword>
<gene>
    <name evidence="2" type="ORF">THAOC_18663</name>
</gene>
<name>K0S6L3_THAOC</name>
<evidence type="ECO:0000313" key="2">
    <source>
        <dbReference type="EMBL" id="EJK60920.1"/>
    </source>
</evidence>
<reference evidence="2 3" key="1">
    <citation type="journal article" date="2012" name="Genome Biol.">
        <title>Genome and low-iron response of an oceanic diatom adapted to chronic iron limitation.</title>
        <authorList>
            <person name="Lommer M."/>
            <person name="Specht M."/>
            <person name="Roy A.S."/>
            <person name="Kraemer L."/>
            <person name="Andreson R."/>
            <person name="Gutowska M.A."/>
            <person name="Wolf J."/>
            <person name="Bergner S.V."/>
            <person name="Schilhabel M.B."/>
            <person name="Klostermeier U.C."/>
            <person name="Beiko R.G."/>
            <person name="Rosenstiel P."/>
            <person name="Hippler M."/>
            <person name="Laroche J."/>
        </authorList>
    </citation>
    <scope>NUCLEOTIDE SEQUENCE [LARGE SCALE GENOMIC DNA]</scope>
    <source>
        <strain evidence="2 3">CCMP1005</strain>
    </source>
</reference>
<comment type="caution">
    <text evidence="2">The sequence shown here is derived from an EMBL/GenBank/DDBJ whole genome shotgun (WGS) entry which is preliminary data.</text>
</comment>